<dbReference type="Pfam" id="PF10145">
    <property type="entry name" value="PhageMin_Tail"/>
    <property type="match status" value="1"/>
</dbReference>
<comment type="caution">
    <text evidence="5">The sequence shown here is derived from an EMBL/GenBank/DDBJ whole genome shotgun (WGS) entry which is preliminary data.</text>
</comment>
<dbReference type="PANTHER" id="PTHR37813:SF1">
    <property type="entry name" value="FELS-2 PROPHAGE PROTEIN"/>
    <property type="match status" value="1"/>
</dbReference>
<evidence type="ECO:0000256" key="1">
    <source>
        <dbReference type="ARBA" id="ARBA00022612"/>
    </source>
</evidence>
<keyword evidence="3" id="KW-1133">Transmembrane helix</keyword>
<evidence type="ECO:0000259" key="4">
    <source>
        <dbReference type="Pfam" id="PF10145"/>
    </source>
</evidence>
<dbReference type="PANTHER" id="PTHR37813">
    <property type="entry name" value="FELS-2 PROPHAGE PROTEIN"/>
    <property type="match status" value="1"/>
</dbReference>
<evidence type="ECO:0000313" key="6">
    <source>
        <dbReference type="Proteomes" id="UP000237797"/>
    </source>
</evidence>
<keyword evidence="6" id="KW-1185">Reference proteome</keyword>
<keyword evidence="3" id="KW-0472">Membrane</keyword>
<feature type="transmembrane region" description="Helical" evidence="3">
    <location>
        <begin position="603"/>
        <end position="624"/>
    </location>
</feature>
<protein>
    <submittedName>
        <fullName evidence="5">TP901 family phage tail tape measure protein</fullName>
    </submittedName>
</protein>
<sequence>MAEEILGRIKGEVVLDSQGFNQAVSRINQQLRLLKSEFDASAAKVKAFGKSEDQLRLQSQLLGRQIDLQKQKVSLLAQAHQQTVEKLGAESKQAQRLETQLNKARAALINMQAAHQRLNGQLGSSSQLHQRLTHSLDQLDQKMRLAHSEYQAAEAKARAFGNANDLARVKIGNLQQQIELQRKKVSLLSLAYKDAARNLGQNAQATQEAAIRLNEARATLANLEGSLRQLTGQLNRQGPLWTRFRQNLFHVREQAIDTGIALGVMSAAFSVAFGSAVYKAADFEAQLSSVKAVTGASAQEMERFKQLALELGAETKYSAAEAAQGIEELAKAGVSTAKILDGGLAGALNLAAAGEIDLAEAAQIASTVLNAFRKDNLSVAQAADILAGAANASATDIKELNYGLSQVSAVASSAGLSFRDTAAALAVFAQNGLKGSDAGTSLKTMLLNLTPSSKSAAKEMKRLGIITADGRNQFFDAHGRVKSFAEIAEILRRQLRNLSDEQRNQALKTMFGTDAVRAATIAFKEGASGVKRMIREMSKTTAMEVAQTRMDNLKGTVEELKGAFETFQIQMGSAFLPILRKAAEGLKGVVEWFSDLNPTTKEAIGIFASVTAGMLGLGAAVAGIIAISNPFTAAVVGGAVALGTFSAGAYKASKDMEQMEKDAIRFGRGVSEGTKQAARGFLDLRDQALVNLAKLRTATGAEAQKIVDETVAIFSQMGDKITAELNQDKINIQKAAASLLEQVPKALEPAVEGVTDTAIKAIDSQIKRIQEANKIIREGLVEFGGDVSKMPKEFAEAYNQALKDVDQGAQTFVKRVGDLNNFMETIQANQGKITAEGAQKWVKEIEGAYQKAIKAAEKWAKNQRKTWEEAFANGQITKEQYDMILKIVEAGEQDLIATAKSKRAEALKTLQDSLSEEAYLYDVHTGKIIKSQSQLIGDIESLNKQRGKKIWDAFFEEGIESSEKTQNELKSRMEKLIKEYGDIGAQSVEGFAATIRKGGKKARIAAEFLAVETRDGFKIDLGPEGLISINSFIKGLQSGQYTARDVAIAHMNQLRNVYGAGRFTPEGIKAIESFVEGLRSKDPAEIADKIGLDLKSKMKIDLGRYGQMTAQSFAEGLSNGTLGFDAVYAYFRTQIKNGMKVDLSAEGKQNIQTLRFGMQTGAIDVVEAAADLGLDIKSKAKVDLGAEGQFTVKTLLQGLSSGKISVEQFAKGVQFLLKNGAKTNLTPEGKAAGTSMAKGLNASKPNVIKAAGELKGTTTKTLASATDGGGGRKVGSEFQRGIASKKAGAAKAASSVASGAKSNLKVSGVHGLGASVSTGFAAGILSGKYGVIDAAKQIARAAMNAIKRALDSRSPSREMMKIGVFAAQGYEEGMRKRLPHVQRVAEMLSQTTLNQLQTRTSTQTSQMTANTSRPVINRIYNITVNGAANPVGTQREVIRAIQNLERLA</sequence>
<dbReference type="NCBIfam" id="TIGR01760">
    <property type="entry name" value="tape_meas_TP901"/>
    <property type="match status" value="1"/>
</dbReference>
<dbReference type="EMBL" id="PVNE01000024">
    <property type="protein sequence ID" value="PRX39524.1"/>
    <property type="molecule type" value="Genomic_DNA"/>
</dbReference>
<organism evidence="5 6">
    <name type="scientific">Planifilum fimeticola</name>
    <dbReference type="NCBI Taxonomy" id="201975"/>
    <lineage>
        <taxon>Bacteria</taxon>
        <taxon>Bacillati</taxon>
        <taxon>Bacillota</taxon>
        <taxon>Bacilli</taxon>
        <taxon>Bacillales</taxon>
        <taxon>Thermoactinomycetaceae</taxon>
        <taxon>Planifilum</taxon>
    </lineage>
</organism>
<reference evidence="5 6" key="1">
    <citation type="submission" date="2018-03" db="EMBL/GenBank/DDBJ databases">
        <title>Genomic Encyclopedia of Archaeal and Bacterial Type Strains, Phase II (KMG-II): from individual species to whole genera.</title>
        <authorList>
            <person name="Goeker M."/>
        </authorList>
    </citation>
    <scope>NUCLEOTIDE SEQUENCE [LARGE SCALE GENOMIC DNA]</scope>
    <source>
        <strain evidence="5 6">DSM 44946</strain>
    </source>
</reference>
<feature type="coiled-coil region" evidence="2">
    <location>
        <begin position="481"/>
        <end position="508"/>
    </location>
</feature>
<dbReference type="Proteomes" id="UP000237797">
    <property type="component" value="Unassembled WGS sequence"/>
</dbReference>
<keyword evidence="2" id="KW-0175">Coiled coil</keyword>
<evidence type="ECO:0000256" key="2">
    <source>
        <dbReference type="SAM" id="Coils"/>
    </source>
</evidence>
<feature type="domain" description="Phage tail tape measure protein" evidence="4">
    <location>
        <begin position="306"/>
        <end position="512"/>
    </location>
</feature>
<dbReference type="OrthoDB" id="28713at2"/>
<dbReference type="InterPro" id="IPR010090">
    <property type="entry name" value="Phage_tape_meas"/>
</dbReference>
<keyword evidence="3" id="KW-0812">Transmembrane</keyword>
<keyword evidence="1" id="KW-1188">Viral release from host cell</keyword>
<feature type="transmembrane region" description="Helical" evidence="3">
    <location>
        <begin position="631"/>
        <end position="650"/>
    </location>
</feature>
<gene>
    <name evidence="5" type="ORF">CLV97_12462</name>
</gene>
<evidence type="ECO:0000313" key="5">
    <source>
        <dbReference type="EMBL" id="PRX39524.1"/>
    </source>
</evidence>
<feature type="coiled-coil region" evidence="2">
    <location>
        <begin position="77"/>
        <end position="156"/>
    </location>
</feature>
<dbReference type="SUPFAM" id="SSF57997">
    <property type="entry name" value="Tropomyosin"/>
    <property type="match status" value="1"/>
</dbReference>
<name>A0A2T0LC48_9BACL</name>
<dbReference type="RefSeq" id="WP_106346072.1">
    <property type="nucleotide sequence ID" value="NZ_PVNE01000024.1"/>
</dbReference>
<proteinExistence type="predicted"/>
<evidence type="ECO:0000256" key="3">
    <source>
        <dbReference type="SAM" id="Phobius"/>
    </source>
</evidence>
<accession>A0A2T0LC48</accession>